<feature type="region of interest" description="Disordered" evidence="1">
    <location>
        <begin position="435"/>
        <end position="469"/>
    </location>
</feature>
<comment type="caution">
    <text evidence="2">The sequence shown here is derived from an EMBL/GenBank/DDBJ whole genome shotgun (WGS) entry which is preliminary data.</text>
</comment>
<feature type="compositionally biased region" description="Polar residues" evidence="1">
    <location>
        <begin position="44"/>
        <end position="54"/>
    </location>
</feature>
<dbReference type="Proteomes" id="UP000215335">
    <property type="component" value="Unassembled WGS sequence"/>
</dbReference>
<feature type="region of interest" description="Disordered" evidence="1">
    <location>
        <begin position="151"/>
        <end position="183"/>
    </location>
</feature>
<organism evidence="2 3">
    <name type="scientific">Trichomalopsis sarcophagae</name>
    <dbReference type="NCBI Taxonomy" id="543379"/>
    <lineage>
        <taxon>Eukaryota</taxon>
        <taxon>Metazoa</taxon>
        <taxon>Ecdysozoa</taxon>
        <taxon>Arthropoda</taxon>
        <taxon>Hexapoda</taxon>
        <taxon>Insecta</taxon>
        <taxon>Pterygota</taxon>
        <taxon>Neoptera</taxon>
        <taxon>Endopterygota</taxon>
        <taxon>Hymenoptera</taxon>
        <taxon>Apocrita</taxon>
        <taxon>Proctotrupomorpha</taxon>
        <taxon>Chalcidoidea</taxon>
        <taxon>Pteromalidae</taxon>
        <taxon>Pteromalinae</taxon>
        <taxon>Trichomalopsis</taxon>
    </lineage>
</organism>
<evidence type="ECO:0000313" key="3">
    <source>
        <dbReference type="Proteomes" id="UP000215335"/>
    </source>
</evidence>
<accession>A0A232EJU4</accession>
<dbReference type="OrthoDB" id="7699899at2759"/>
<reference evidence="2 3" key="1">
    <citation type="journal article" date="2017" name="Curr. Biol.">
        <title>The Evolution of Venom by Co-option of Single-Copy Genes.</title>
        <authorList>
            <person name="Martinson E.O."/>
            <person name="Mrinalini"/>
            <person name="Kelkar Y.D."/>
            <person name="Chang C.H."/>
            <person name="Werren J.H."/>
        </authorList>
    </citation>
    <scope>NUCLEOTIDE SEQUENCE [LARGE SCALE GENOMIC DNA]</scope>
    <source>
        <strain evidence="2 3">Alberta</strain>
        <tissue evidence="2">Whole body</tissue>
    </source>
</reference>
<dbReference type="EMBL" id="NNAY01003934">
    <property type="protein sequence ID" value="OXU18630.1"/>
    <property type="molecule type" value="Genomic_DNA"/>
</dbReference>
<evidence type="ECO:0000256" key="1">
    <source>
        <dbReference type="SAM" id="MobiDB-lite"/>
    </source>
</evidence>
<name>A0A232EJU4_9HYME</name>
<proteinExistence type="predicted"/>
<dbReference type="CDD" id="cd22792">
    <property type="entry name" value="OTU_RDRP-like"/>
    <property type="match status" value="1"/>
</dbReference>
<keyword evidence="3" id="KW-1185">Reference proteome</keyword>
<gene>
    <name evidence="2" type="ORF">TSAR_006608</name>
</gene>
<evidence type="ECO:0000313" key="2">
    <source>
        <dbReference type="EMBL" id="OXU18630.1"/>
    </source>
</evidence>
<feature type="region of interest" description="Disordered" evidence="1">
    <location>
        <begin position="1"/>
        <end position="69"/>
    </location>
</feature>
<feature type="compositionally biased region" description="Basic and acidic residues" evidence="1">
    <location>
        <begin position="153"/>
        <end position="168"/>
    </location>
</feature>
<sequence length="532" mass="59298">MPSGDSLGEPAVKIQKKADKAQKFRKTTQPGKCLSGLNRRITEKPNSLKPNTVNRIPAKFPTTPEKQGHPIAGIPPLEIITVTANVVALLQLDHGDRDVLVIIAGRFSNPQSPVDVANQESTAQQIPASHDEISPAPIKGRNGVHIDVWEASTSKHDTNSKRVVDPDVPRAPVRSRSARDENNRRSLLMSDKSVNVSDFVANELADRDKNEHTTVVEVDLVDDQDLPPIDEPAFIEDPTTDDLLSDRNNPTSPIEHFDNFDYVPRNADRRAKHRANPVPSGDSHMDRFRIMDHSIECANPDLNLERHTDIPSHPPGNCLFYSLIKCMELRLSALELRARLANSPALKHCGCPEETLQILLSPTEFGDADCAFVFSKEFNQNICVHYHQDNGELDFWHITANAFSNYIHLHLTSNHLTPLLGAQIHTNNGLTPIPAGARGDISPNNPPIDNAQRHVRSDLSDNNSPQLPGADNAVADLVLALKNDSKRRFDRELKYQDAKLGCYQLGKFHPYCDNRKLEWDLPHYIIMAPTKD</sequence>
<protein>
    <recommendedName>
        <fullName evidence="4">OTU domain-containing protein</fullName>
    </recommendedName>
</protein>
<evidence type="ECO:0008006" key="4">
    <source>
        <dbReference type="Google" id="ProtNLM"/>
    </source>
</evidence>
<dbReference type="AlphaFoldDB" id="A0A232EJU4"/>